<keyword evidence="7 10" id="KW-0784">Thiamine biosynthesis</keyword>
<evidence type="ECO:0000256" key="4">
    <source>
        <dbReference type="ARBA" id="ARBA00022679"/>
    </source>
</evidence>
<evidence type="ECO:0000256" key="9">
    <source>
        <dbReference type="ARBA" id="ARBA00023229"/>
    </source>
</evidence>
<dbReference type="FunFam" id="3.40.50.970:FF:000010">
    <property type="entry name" value="1-deoxy-D-xylulose-5-phosphate synthase"/>
    <property type="match status" value="1"/>
</dbReference>
<dbReference type="SUPFAM" id="SSF52518">
    <property type="entry name" value="Thiamin diphosphate-binding fold (THDP-binding)"/>
    <property type="match status" value="2"/>
</dbReference>
<evidence type="ECO:0000256" key="3">
    <source>
        <dbReference type="ARBA" id="ARBA00011738"/>
    </source>
</evidence>
<dbReference type="Gene3D" id="3.40.50.970">
    <property type="match status" value="2"/>
</dbReference>
<feature type="binding site" evidence="10">
    <location>
        <position position="76"/>
    </location>
    <ligand>
        <name>thiamine diphosphate</name>
        <dbReference type="ChEBI" id="CHEBI:58937"/>
    </ligand>
</feature>
<dbReference type="InterPro" id="IPR033248">
    <property type="entry name" value="Transketolase_C"/>
</dbReference>
<dbReference type="GO" id="GO:0019288">
    <property type="term" value="P:isopentenyl diphosphate biosynthetic process, methylerythritol 4-phosphate pathway"/>
    <property type="evidence" value="ECO:0007669"/>
    <property type="project" value="TreeGrafter"/>
</dbReference>
<evidence type="ECO:0000256" key="10">
    <source>
        <dbReference type="HAMAP-Rule" id="MF_00315"/>
    </source>
</evidence>
<evidence type="ECO:0000313" key="13">
    <source>
        <dbReference type="Proteomes" id="UP000559182"/>
    </source>
</evidence>
<feature type="binding site" evidence="10">
    <location>
        <begin position="149"/>
        <end position="150"/>
    </location>
    <ligand>
        <name>thiamine diphosphate</name>
        <dbReference type="ChEBI" id="CHEBI:58937"/>
    </ligand>
</feature>
<proteinExistence type="inferred from homology"/>
<feature type="binding site" evidence="10">
    <location>
        <begin position="117"/>
        <end position="119"/>
    </location>
    <ligand>
        <name>thiamine diphosphate</name>
        <dbReference type="ChEBI" id="CHEBI:58937"/>
    </ligand>
</feature>
<dbReference type="SMART" id="SM00861">
    <property type="entry name" value="Transket_pyr"/>
    <property type="match status" value="1"/>
</dbReference>
<dbReference type="HAMAP" id="MF_00315">
    <property type="entry name" value="DXP_synth"/>
    <property type="match status" value="1"/>
</dbReference>
<name>A0A839NDH9_9MICO</name>
<accession>A0A839NDH9</accession>
<keyword evidence="9 10" id="KW-0414">Isoprene biosynthesis</keyword>
<evidence type="ECO:0000313" key="12">
    <source>
        <dbReference type="EMBL" id="MBB2893676.1"/>
    </source>
</evidence>
<dbReference type="GO" id="GO:0000287">
    <property type="term" value="F:magnesium ion binding"/>
    <property type="evidence" value="ECO:0007669"/>
    <property type="project" value="UniProtKB-UniRule"/>
</dbReference>
<comment type="cofactor">
    <cofactor evidence="10">
        <name>thiamine diphosphate</name>
        <dbReference type="ChEBI" id="CHEBI:58937"/>
    </cofactor>
    <text evidence="10">Binds 1 thiamine pyrophosphate per subunit.</text>
</comment>
<dbReference type="EC" id="2.2.1.7" evidence="10"/>
<comment type="catalytic activity">
    <reaction evidence="10">
        <text>D-glyceraldehyde 3-phosphate + pyruvate + H(+) = 1-deoxy-D-xylulose 5-phosphate + CO2</text>
        <dbReference type="Rhea" id="RHEA:12605"/>
        <dbReference type="ChEBI" id="CHEBI:15361"/>
        <dbReference type="ChEBI" id="CHEBI:15378"/>
        <dbReference type="ChEBI" id="CHEBI:16526"/>
        <dbReference type="ChEBI" id="CHEBI:57792"/>
        <dbReference type="ChEBI" id="CHEBI:59776"/>
        <dbReference type="EC" id="2.2.1.7"/>
    </reaction>
</comment>
<comment type="cofactor">
    <cofactor evidence="10">
        <name>Mg(2+)</name>
        <dbReference type="ChEBI" id="CHEBI:18420"/>
    </cofactor>
    <text evidence="10">Binds 1 Mg(2+) ion per subunit.</text>
</comment>
<evidence type="ECO:0000256" key="6">
    <source>
        <dbReference type="ARBA" id="ARBA00022842"/>
    </source>
</evidence>
<dbReference type="Gene3D" id="3.40.50.920">
    <property type="match status" value="1"/>
</dbReference>
<dbReference type="Pfam" id="PF13292">
    <property type="entry name" value="DXP_synthase_N"/>
    <property type="match status" value="2"/>
</dbReference>
<dbReference type="CDD" id="cd02007">
    <property type="entry name" value="TPP_DXS"/>
    <property type="match status" value="1"/>
</dbReference>
<dbReference type="GO" id="GO:0009228">
    <property type="term" value="P:thiamine biosynthetic process"/>
    <property type="evidence" value="ECO:0007669"/>
    <property type="project" value="UniProtKB-UniRule"/>
</dbReference>
<dbReference type="Pfam" id="PF02779">
    <property type="entry name" value="Transket_pyr"/>
    <property type="match status" value="1"/>
</dbReference>
<reference evidence="12 13" key="1">
    <citation type="submission" date="2020-08" db="EMBL/GenBank/DDBJ databases">
        <title>Sequencing the genomes of 1000 actinobacteria strains.</title>
        <authorList>
            <person name="Klenk H.-P."/>
        </authorList>
    </citation>
    <scope>NUCLEOTIDE SEQUENCE [LARGE SCALE GENOMIC DNA]</scope>
    <source>
        <strain evidence="12 13">DSM 105369</strain>
    </source>
</reference>
<dbReference type="GO" id="GO:0005829">
    <property type="term" value="C:cytosol"/>
    <property type="evidence" value="ECO:0007669"/>
    <property type="project" value="TreeGrafter"/>
</dbReference>
<comment type="caution">
    <text evidence="12">The sequence shown here is derived from an EMBL/GenBank/DDBJ whole genome shotgun (WGS) entry which is preliminary data.</text>
</comment>
<dbReference type="AlphaFoldDB" id="A0A839NDH9"/>
<dbReference type="GO" id="GO:0008661">
    <property type="term" value="F:1-deoxy-D-xylulose-5-phosphate synthase activity"/>
    <property type="evidence" value="ECO:0007669"/>
    <property type="project" value="UniProtKB-UniRule"/>
</dbReference>
<protein>
    <recommendedName>
        <fullName evidence="10">1-deoxy-D-xylulose-5-phosphate synthase</fullName>
        <ecNumber evidence="10">2.2.1.7</ecNumber>
    </recommendedName>
    <alternativeName>
        <fullName evidence="10">1-deoxyxylulose-5-phosphate synthase</fullName>
        <shortName evidence="10">DXP synthase</shortName>
        <shortName evidence="10">DXPS</shortName>
    </alternativeName>
</protein>
<dbReference type="GO" id="GO:0030976">
    <property type="term" value="F:thiamine pyrophosphate binding"/>
    <property type="evidence" value="ECO:0007669"/>
    <property type="project" value="UniProtKB-UniRule"/>
</dbReference>
<dbReference type="PROSITE" id="PS00801">
    <property type="entry name" value="TRANSKETOLASE_1"/>
    <property type="match status" value="1"/>
</dbReference>
<keyword evidence="4 10" id="KW-0808">Transferase</keyword>
<feature type="binding site" evidence="10">
    <location>
        <position position="335"/>
    </location>
    <ligand>
        <name>thiamine diphosphate</name>
        <dbReference type="ChEBI" id="CHEBI:58937"/>
    </ligand>
</feature>
<keyword evidence="13" id="KW-1185">Reference proteome</keyword>
<feature type="binding site" evidence="10">
    <location>
        <position position="250"/>
    </location>
    <ligand>
        <name>thiamine diphosphate</name>
        <dbReference type="ChEBI" id="CHEBI:58937"/>
    </ligand>
</feature>
<feature type="binding site" evidence="10">
    <location>
        <position position="148"/>
    </location>
    <ligand>
        <name>Mg(2+)</name>
        <dbReference type="ChEBI" id="CHEBI:18420"/>
    </ligand>
</feature>
<comment type="function">
    <text evidence="10">Catalyzes the acyloin condensation reaction between C atoms 2 and 3 of pyruvate and glyceraldehyde 3-phosphate to yield 1-deoxy-D-xylulose-5-phosphate (DXP).</text>
</comment>
<dbReference type="PANTHER" id="PTHR43322">
    <property type="entry name" value="1-D-DEOXYXYLULOSE 5-PHOSPHATE SYNTHASE-RELATED"/>
    <property type="match status" value="1"/>
</dbReference>
<dbReference type="PROSITE" id="PS00802">
    <property type="entry name" value="TRANSKETOLASE_2"/>
    <property type="match status" value="1"/>
</dbReference>
<dbReference type="FunFam" id="3.40.50.970:FF:000005">
    <property type="entry name" value="1-deoxy-D-xylulose-5-phosphate synthase"/>
    <property type="match status" value="1"/>
</dbReference>
<dbReference type="EMBL" id="JACHVQ010000003">
    <property type="protein sequence ID" value="MBB2893676.1"/>
    <property type="molecule type" value="Genomic_DNA"/>
</dbReference>
<dbReference type="InterPro" id="IPR005477">
    <property type="entry name" value="Dxylulose-5-P_synthase"/>
</dbReference>
<dbReference type="InterPro" id="IPR005475">
    <property type="entry name" value="Transketolase-like_Pyr-bd"/>
</dbReference>
<evidence type="ECO:0000256" key="1">
    <source>
        <dbReference type="ARBA" id="ARBA00004980"/>
    </source>
</evidence>
<dbReference type="InterPro" id="IPR049557">
    <property type="entry name" value="Transketolase_CS"/>
</dbReference>
<comment type="pathway">
    <text evidence="1 10">Metabolic intermediate biosynthesis; 1-deoxy-D-xylulose 5-phosphate biosynthesis; 1-deoxy-D-xylulose 5-phosphate from D-glyceraldehyde 3-phosphate and pyruvate: step 1/1.</text>
</comment>
<gene>
    <name evidence="10" type="primary">dxs</name>
    <name evidence="12" type="ORF">FHU39_003707</name>
</gene>
<dbReference type="InterPro" id="IPR029061">
    <property type="entry name" value="THDP-binding"/>
</dbReference>
<feature type="domain" description="Transketolase-like pyrimidine-binding" evidence="11">
    <location>
        <begin position="284"/>
        <end position="448"/>
    </location>
</feature>
<evidence type="ECO:0000256" key="5">
    <source>
        <dbReference type="ARBA" id="ARBA00022723"/>
    </source>
</evidence>
<dbReference type="UniPathway" id="UPA00064">
    <property type="reaction ID" value="UER00091"/>
</dbReference>
<evidence type="ECO:0000256" key="8">
    <source>
        <dbReference type="ARBA" id="ARBA00023052"/>
    </source>
</evidence>
<feature type="binding site" evidence="10">
    <location>
        <position position="177"/>
    </location>
    <ligand>
        <name>Mg(2+)</name>
        <dbReference type="ChEBI" id="CHEBI:18420"/>
    </ligand>
</feature>
<comment type="subunit">
    <text evidence="3 10">Homodimer.</text>
</comment>
<dbReference type="CDD" id="cd07033">
    <property type="entry name" value="TPP_PYR_DXS_TK_like"/>
    <property type="match status" value="1"/>
</dbReference>
<dbReference type="RefSeq" id="WP_183322127.1">
    <property type="nucleotide sequence ID" value="NZ_JACHVQ010000003.1"/>
</dbReference>
<dbReference type="NCBIfam" id="NF003933">
    <property type="entry name" value="PRK05444.2-2"/>
    <property type="match status" value="1"/>
</dbReference>
<dbReference type="Proteomes" id="UP000559182">
    <property type="component" value="Unassembled WGS sequence"/>
</dbReference>
<sequence>MSAPELLHHVTSPGDLKVLPGEALPELAAQIRRRLIDVVTRTGGHLGPNLGVVELTIAIHREFDAPRDAIVWDTGHQSYVHKILTGRDDRLEQLRTAGGITGYPSRAESSFDIVENSHASTALSYADGLSRGFEMTGRKRRVVAVVGDGSLTGGMAWEALNNIGASDRPVIVVLNDNGRSYDPTVGALARHLAELRAGTATSNLLESLGFGYIGVVDGHDFRALDKALKAARAHTGPVVVHVVTRKGCGYPPAEQDEADRMHTVSPAPAPAAVTDDTTCEPRTEAWTTVFGRELAAIGEERADIVALTAAMRLPTGLGAFGERFPHRLVDVGIAEQHAVTCAAGLATSGLHPVVAIYSTFLGRAFDQVLMDVGLHRLPVTFVLDRSGVTGPDGPSHHGMWDVSMLRGVPGIRIAAPRDSVRLRELLREALAHESGPTVLRYPKGRAPAPICVHTRIGTVDLLTPHQSCSQVLVVPSGPLATVAVEAARRLAGMGVSATVADPRWIHPLAPELMTLVADHQVVITLEDNAIGGGLGAALSMAAHRAGLATRVIPMGLPVEFVPVGERADLLARYGLDAEHVVDTVLATRWRRGTSRAAAVSLAST</sequence>
<evidence type="ECO:0000259" key="11">
    <source>
        <dbReference type="SMART" id="SM00861"/>
    </source>
</evidence>
<dbReference type="SUPFAM" id="SSF52922">
    <property type="entry name" value="TK C-terminal domain-like"/>
    <property type="match status" value="1"/>
</dbReference>
<dbReference type="InterPro" id="IPR020826">
    <property type="entry name" value="Transketolase_BS"/>
</dbReference>
<dbReference type="GO" id="GO:0016114">
    <property type="term" value="P:terpenoid biosynthetic process"/>
    <property type="evidence" value="ECO:0007669"/>
    <property type="project" value="UniProtKB-UniRule"/>
</dbReference>
<evidence type="ECO:0000256" key="2">
    <source>
        <dbReference type="ARBA" id="ARBA00011081"/>
    </source>
</evidence>
<keyword evidence="8 10" id="KW-0786">Thiamine pyrophosphate</keyword>
<keyword evidence="6 10" id="KW-0460">Magnesium</keyword>
<organism evidence="12 13">
    <name type="scientific">Flexivirga oryzae</name>
    <dbReference type="NCBI Taxonomy" id="1794944"/>
    <lineage>
        <taxon>Bacteria</taxon>
        <taxon>Bacillati</taxon>
        <taxon>Actinomycetota</taxon>
        <taxon>Actinomycetes</taxon>
        <taxon>Micrococcales</taxon>
        <taxon>Dermacoccaceae</taxon>
        <taxon>Flexivirga</taxon>
    </lineage>
</organism>
<dbReference type="InterPro" id="IPR009014">
    <property type="entry name" value="Transketo_C/PFOR_II"/>
</dbReference>
<keyword evidence="5 10" id="KW-0479">Metal-binding</keyword>
<feature type="binding site" evidence="10">
    <location>
        <position position="177"/>
    </location>
    <ligand>
        <name>thiamine diphosphate</name>
        <dbReference type="ChEBI" id="CHEBI:58937"/>
    </ligand>
</feature>
<comment type="similarity">
    <text evidence="2 10">Belongs to the transketolase family. DXPS subfamily.</text>
</comment>
<dbReference type="Pfam" id="PF02780">
    <property type="entry name" value="Transketolase_C"/>
    <property type="match status" value="1"/>
</dbReference>
<dbReference type="PANTHER" id="PTHR43322:SF5">
    <property type="entry name" value="1-DEOXY-D-XYLULOSE-5-PHOSPHATE SYNTHASE, CHLOROPLASTIC"/>
    <property type="match status" value="1"/>
</dbReference>
<evidence type="ECO:0000256" key="7">
    <source>
        <dbReference type="ARBA" id="ARBA00022977"/>
    </source>
</evidence>